<proteinExistence type="predicted"/>
<keyword evidence="2" id="KW-1185">Reference proteome</keyword>
<name>E7GSI0_CLOS6</name>
<protein>
    <recommendedName>
        <fullName evidence="3">Bacterial sensory transduction regulator</fullName>
    </recommendedName>
</protein>
<comment type="caution">
    <text evidence="1">The sequence shown here is derived from an EMBL/GenBank/DDBJ whole genome shotgun (WGS) entry which is preliminary data.</text>
</comment>
<dbReference type="RefSeq" id="WP_003503803.1">
    <property type="nucleotide sequence ID" value="NZ_GL834317.1"/>
</dbReference>
<sequence length="179" mass="20299">MADIERAELKRQFEQIIEFIDGTEMEAHLLEENPAVPALSLLMGLPGEVEEGHYIVCNLMPLSEEESAYTNFLQMFYKIPYEVGDLDEMTLLKAVNAMNASMVTGSFMYTKMPEHKARIQYRAVLTFDVEEDLNPSTICECACLLLRYASVMEEFVTGIAGGMKLADIFKAEGMEEEEW</sequence>
<evidence type="ECO:0000313" key="2">
    <source>
        <dbReference type="Proteomes" id="UP000002970"/>
    </source>
</evidence>
<evidence type="ECO:0000313" key="1">
    <source>
        <dbReference type="EMBL" id="EGA92199.1"/>
    </source>
</evidence>
<dbReference type="Proteomes" id="UP000002970">
    <property type="component" value="Unassembled WGS sequence"/>
</dbReference>
<dbReference type="HOGENOM" id="CLU_1501028_0_0_9"/>
<dbReference type="STRING" id="1512.GCA_900049235_04186"/>
<accession>E7GSI0</accession>
<reference evidence="1 2" key="1">
    <citation type="submission" date="2010-12" db="EMBL/GenBank/DDBJ databases">
        <title>The Genome Sequence of Clostridium symbiosum strain WAL-14163.</title>
        <authorList>
            <person name="Earl A."/>
            <person name="Ward D."/>
            <person name="Feldgarden M."/>
            <person name="Gevers D."/>
            <person name="Finegold S.M."/>
            <person name="Summanen P.H."/>
            <person name="Molitoris D.R."/>
            <person name="Vaisanen M.L."/>
            <person name="Daigneault M."/>
            <person name="Young S.K."/>
            <person name="Zeng Q."/>
            <person name="Gargeya S."/>
            <person name="Fitzgerald M."/>
            <person name="Haas B."/>
            <person name="Abouelleil A."/>
            <person name="Alvarado L."/>
            <person name="Arachchi H.M."/>
            <person name="Berlin A."/>
            <person name="Brown A."/>
            <person name="Chapman S.B."/>
            <person name="Chen Z."/>
            <person name="Dunbar C."/>
            <person name="Freedman E."/>
            <person name="Gearin G."/>
            <person name="Gellesch M."/>
            <person name="Goldberg J."/>
            <person name="Griggs A."/>
            <person name="Gujja S."/>
            <person name="Heilman E."/>
            <person name="Heiman D."/>
            <person name="Howarth C."/>
            <person name="Larson L."/>
            <person name="Lui A."/>
            <person name="MacDonald P.J.P."/>
            <person name="Mehta T."/>
            <person name="Montmayeur A."/>
            <person name="Murphy C."/>
            <person name="Neiman D."/>
            <person name="Pearson M."/>
            <person name="Priest M."/>
            <person name="Roberts A."/>
            <person name="Saif S."/>
            <person name="Shea T."/>
            <person name="Shenoy N."/>
            <person name="Sisk P."/>
            <person name="Stolte C."/>
            <person name="Sykes S."/>
            <person name="White J."/>
            <person name="Yandava C."/>
            <person name="Nusbaum C."/>
            <person name="Birren B."/>
        </authorList>
    </citation>
    <scope>NUCLEOTIDE SEQUENCE [LARGE SCALE GENOMIC DNA]</scope>
    <source>
        <strain evidence="1 2">WAL-14163</strain>
    </source>
</reference>
<evidence type="ECO:0008006" key="3">
    <source>
        <dbReference type="Google" id="ProtNLM"/>
    </source>
</evidence>
<dbReference type="AlphaFoldDB" id="E7GSI0"/>
<organism evidence="1 2">
    <name type="scientific">Clostridium symbiosum (strain WAL-14163)</name>
    <dbReference type="NCBI Taxonomy" id="742740"/>
    <lineage>
        <taxon>Bacteria</taxon>
        <taxon>Bacillati</taxon>
        <taxon>Bacillota</taxon>
        <taxon>Clostridia</taxon>
        <taxon>Lachnospirales</taxon>
        <taxon>Lachnospiraceae</taxon>
        <taxon>Otoolea</taxon>
    </lineage>
</organism>
<gene>
    <name evidence="1" type="ORF">HMPREF9474_03875</name>
</gene>
<dbReference type="EMBL" id="ADLQ01000084">
    <property type="protein sequence ID" value="EGA92199.1"/>
    <property type="molecule type" value="Genomic_DNA"/>
</dbReference>